<feature type="disulfide bond" evidence="9">
    <location>
        <begin position="81"/>
        <end position="96"/>
    </location>
</feature>
<evidence type="ECO:0000256" key="10">
    <source>
        <dbReference type="SAM" id="SignalP"/>
    </source>
</evidence>
<feature type="signal peptide" evidence="10">
    <location>
        <begin position="1"/>
        <end position="20"/>
    </location>
</feature>
<dbReference type="PRINTS" id="PR00261">
    <property type="entry name" value="LDLRECEPTOR"/>
</dbReference>
<keyword evidence="10" id="KW-0732">Signal</keyword>
<evidence type="ECO:0000256" key="7">
    <source>
        <dbReference type="ARBA" id="ARBA00023170"/>
    </source>
</evidence>
<keyword evidence="2" id="KW-0812">Transmembrane</keyword>
<dbReference type="PROSITE" id="PS51257">
    <property type="entry name" value="PROKAR_LIPOPROTEIN"/>
    <property type="match status" value="1"/>
</dbReference>
<dbReference type="Proteomes" id="UP000076858">
    <property type="component" value="Unassembled WGS sequence"/>
</dbReference>
<dbReference type="InterPro" id="IPR002172">
    <property type="entry name" value="LDrepeatLR_classA_rpt"/>
</dbReference>
<dbReference type="GO" id="GO:0043235">
    <property type="term" value="C:receptor complex"/>
    <property type="evidence" value="ECO:0007669"/>
    <property type="project" value="TreeGrafter"/>
</dbReference>
<keyword evidence="4" id="KW-1133">Transmembrane helix</keyword>
<dbReference type="PROSITE" id="PS01209">
    <property type="entry name" value="LDLRA_1"/>
    <property type="match status" value="2"/>
</dbReference>
<dbReference type="InterPro" id="IPR023415">
    <property type="entry name" value="LDLR_class-A_CS"/>
</dbReference>
<dbReference type="PROSITE" id="PS50068">
    <property type="entry name" value="LDLRA_2"/>
    <property type="match status" value="3"/>
</dbReference>
<evidence type="ECO:0000256" key="8">
    <source>
        <dbReference type="ARBA" id="ARBA00023180"/>
    </source>
</evidence>
<feature type="disulfide bond" evidence="9">
    <location>
        <begin position="107"/>
        <end position="119"/>
    </location>
</feature>
<evidence type="ECO:0000256" key="2">
    <source>
        <dbReference type="ARBA" id="ARBA00022692"/>
    </source>
</evidence>
<keyword evidence="12" id="KW-1185">Reference proteome</keyword>
<dbReference type="Pfam" id="PF00057">
    <property type="entry name" value="Ldl_recept_a"/>
    <property type="match status" value="3"/>
</dbReference>
<comment type="caution">
    <text evidence="11">The sequence shown here is derived from an EMBL/GenBank/DDBJ whole genome shotgun (WGS) entry which is preliminary data.</text>
</comment>
<evidence type="ECO:0000256" key="6">
    <source>
        <dbReference type="ARBA" id="ARBA00023157"/>
    </source>
</evidence>
<dbReference type="SUPFAM" id="SSF57424">
    <property type="entry name" value="LDL receptor-like module"/>
    <property type="match status" value="3"/>
</dbReference>
<feature type="non-terminal residue" evidence="11">
    <location>
        <position position="140"/>
    </location>
</feature>
<evidence type="ECO:0000313" key="11">
    <source>
        <dbReference type="EMBL" id="KZS01595.1"/>
    </source>
</evidence>
<dbReference type="SMART" id="SM00192">
    <property type="entry name" value="LDLa"/>
    <property type="match status" value="3"/>
</dbReference>
<dbReference type="GO" id="GO:0006898">
    <property type="term" value="P:receptor-mediated endocytosis"/>
    <property type="evidence" value="ECO:0007669"/>
    <property type="project" value="TreeGrafter"/>
</dbReference>
<comment type="subcellular location">
    <subcellularLocation>
        <location evidence="1">Membrane</location>
        <topology evidence="1">Single-pass membrane protein</topology>
    </subcellularLocation>
</comment>
<dbReference type="AlphaFoldDB" id="A0A164ITB2"/>
<dbReference type="PANTHER" id="PTHR22722">
    <property type="entry name" value="LOW-DENSITY LIPOPROTEIN RECEPTOR-RELATED PROTEIN 2-RELATED"/>
    <property type="match status" value="1"/>
</dbReference>
<evidence type="ECO:0000256" key="9">
    <source>
        <dbReference type="PROSITE-ProRule" id="PRU00124"/>
    </source>
</evidence>
<feature type="disulfide bond" evidence="9">
    <location>
        <begin position="42"/>
        <end position="57"/>
    </location>
</feature>
<proteinExistence type="predicted"/>
<accession>A0A164ITB2</accession>
<feature type="chain" id="PRO_5007850779" evidence="10">
    <location>
        <begin position="21"/>
        <end position="140"/>
    </location>
</feature>
<evidence type="ECO:0000256" key="5">
    <source>
        <dbReference type="ARBA" id="ARBA00023136"/>
    </source>
</evidence>
<name>A0A164ITB2_9CRUS</name>
<dbReference type="InterPro" id="IPR051221">
    <property type="entry name" value="LDLR-related"/>
</dbReference>
<dbReference type="EMBL" id="LRGB01006525">
    <property type="protein sequence ID" value="KZS01595.1"/>
    <property type="molecule type" value="Genomic_DNA"/>
</dbReference>
<feature type="disulfide bond" evidence="9">
    <location>
        <begin position="114"/>
        <end position="132"/>
    </location>
</feature>
<dbReference type="STRING" id="35525.A0A164ITB2"/>
<keyword evidence="3" id="KW-0677">Repeat</keyword>
<evidence type="ECO:0000313" key="12">
    <source>
        <dbReference type="Proteomes" id="UP000076858"/>
    </source>
</evidence>
<evidence type="ECO:0000256" key="3">
    <source>
        <dbReference type="ARBA" id="ARBA00022737"/>
    </source>
</evidence>
<dbReference type="Gene3D" id="4.10.400.10">
    <property type="entry name" value="Low-density Lipoprotein Receptor"/>
    <property type="match status" value="3"/>
</dbReference>
<dbReference type="PANTHER" id="PTHR22722:SF14">
    <property type="entry name" value="MEGALIN, ISOFORM A"/>
    <property type="match status" value="1"/>
</dbReference>
<organism evidence="11 12">
    <name type="scientific">Daphnia magna</name>
    <dbReference type="NCBI Taxonomy" id="35525"/>
    <lineage>
        <taxon>Eukaryota</taxon>
        <taxon>Metazoa</taxon>
        <taxon>Ecdysozoa</taxon>
        <taxon>Arthropoda</taxon>
        <taxon>Crustacea</taxon>
        <taxon>Branchiopoda</taxon>
        <taxon>Diplostraca</taxon>
        <taxon>Cladocera</taxon>
        <taxon>Anomopoda</taxon>
        <taxon>Daphniidae</taxon>
        <taxon>Daphnia</taxon>
    </lineage>
</organism>
<reference evidence="11 12" key="1">
    <citation type="submission" date="2016-03" db="EMBL/GenBank/DDBJ databases">
        <title>EvidentialGene: Evidence-directed Construction of Genes on Genomes.</title>
        <authorList>
            <person name="Gilbert D.G."/>
            <person name="Choi J.-H."/>
            <person name="Mockaitis K."/>
            <person name="Colbourne J."/>
            <person name="Pfrender M."/>
        </authorList>
    </citation>
    <scope>NUCLEOTIDE SEQUENCE [LARGE SCALE GENOMIC DNA]</scope>
    <source>
        <strain evidence="11 12">Xinb3</strain>
        <tissue evidence="11">Complete organism</tissue>
    </source>
</reference>
<dbReference type="GO" id="GO:0042562">
    <property type="term" value="F:hormone binding"/>
    <property type="evidence" value="ECO:0007669"/>
    <property type="project" value="TreeGrafter"/>
</dbReference>
<comment type="caution">
    <text evidence="9">Lacks conserved residue(s) required for the propagation of feature annotation.</text>
</comment>
<dbReference type="GO" id="GO:0016324">
    <property type="term" value="C:apical plasma membrane"/>
    <property type="evidence" value="ECO:0007669"/>
    <property type="project" value="TreeGrafter"/>
</dbReference>
<keyword evidence="7 11" id="KW-0675">Receptor</keyword>
<keyword evidence="6 9" id="KW-1015">Disulfide bond</keyword>
<gene>
    <name evidence="11" type="ORF">APZ42_001701</name>
</gene>
<evidence type="ECO:0000256" key="4">
    <source>
        <dbReference type="ARBA" id="ARBA00022989"/>
    </source>
</evidence>
<protein>
    <submittedName>
        <fullName evidence="11">Vitellogenin receptor</fullName>
    </submittedName>
</protein>
<feature type="disulfide bond" evidence="9">
    <location>
        <begin position="69"/>
        <end position="87"/>
    </location>
</feature>
<dbReference type="CDD" id="cd00112">
    <property type="entry name" value="LDLa"/>
    <property type="match status" value="3"/>
</dbReference>
<keyword evidence="8" id="KW-0325">Glycoprotein</keyword>
<sequence length="140" mass="15645">MRLLWFGLVVLVQLPNLISAACDGKQFACKNGHGCVATSQHCDHVIDCDDGSDEFDCNYPCRSPHMKPCRDGHCIAMYFFCDRDNDCGDWSDELNCTGLLPGSRMNCPSNTFHCEGQVCIPQNWVCDGMEDCSDARDELH</sequence>
<evidence type="ECO:0000256" key="1">
    <source>
        <dbReference type="ARBA" id="ARBA00004167"/>
    </source>
</evidence>
<keyword evidence="5" id="KW-0472">Membrane</keyword>
<dbReference type="InterPro" id="IPR036055">
    <property type="entry name" value="LDL_receptor-like_sf"/>
</dbReference>